<dbReference type="Proteomes" id="UP000332515">
    <property type="component" value="Unassembled WGS sequence"/>
</dbReference>
<dbReference type="Pfam" id="PF11294">
    <property type="entry name" value="DUF3095"/>
    <property type="match status" value="1"/>
</dbReference>
<dbReference type="AlphaFoldDB" id="A0A6A7XZF8"/>
<evidence type="ECO:0000313" key="2">
    <source>
        <dbReference type="Proteomes" id="UP000332515"/>
    </source>
</evidence>
<name>A0A6A7XZF8_9HYPH</name>
<protein>
    <submittedName>
        <fullName evidence="1">DUF3095 domain-containing protein</fullName>
    </submittedName>
</protein>
<reference evidence="1 2" key="1">
    <citation type="submission" date="2019-09" db="EMBL/GenBank/DDBJ databases">
        <title>Segnochrobactrum spirostomi gen. nov., sp. nov., isolated from the ciliate Spirostomum cf. yagiui and description of a novel family, Segnochrobactraceae fam. nov. within the order Rhizobiales of the class Alphaproteobacteria.</title>
        <authorList>
            <person name="Akter S."/>
            <person name="Shazib S.U.A."/>
            <person name="Shin M.K."/>
        </authorList>
    </citation>
    <scope>NUCLEOTIDE SEQUENCE [LARGE SCALE GENOMIC DNA]</scope>
    <source>
        <strain evidence="1 2">Sp-1</strain>
    </source>
</reference>
<gene>
    <name evidence="1" type="ORF">F0357_04035</name>
</gene>
<sequence length="380" mass="40902">MRTYCDPFYAGLVEFDGFGRITETALYKPLPAGWVVGATDVVSSTGAIDRGHYKIVNTAGAAVIAALSNALDHCEFPYVFGGDGASFALPGHHADTARRALAATSAWARDELGLDLRAALTTIEEIRADGADVRIARFAASADVSYAMFSGGGLAFLEREMKRGRFAVPPAAPGTAPDLSNLSCRFDEIPAAHEVIVSFIFVPAERADPKAFSERVDDILNMIAASDEAEQPMSEAPAVGWPPAGLEAEARALRSRGWPLWLRRAAVGVRSLLSYFAIRHLKRIGPFDAGVYLRQIHDNSDFRKYDDGLKMTLDCTARFADALEARLREAADSGLARYGLHRQAAALMTCFVPSPLRPDHVHFIDGAAGGYASAARSLKA</sequence>
<evidence type="ECO:0000313" key="1">
    <source>
        <dbReference type="EMBL" id="MQT11855.1"/>
    </source>
</evidence>
<keyword evidence="2" id="KW-1185">Reference proteome</keyword>
<comment type="caution">
    <text evidence="1">The sequence shown here is derived from an EMBL/GenBank/DDBJ whole genome shotgun (WGS) entry which is preliminary data.</text>
</comment>
<dbReference type="EMBL" id="VWNA01000001">
    <property type="protein sequence ID" value="MQT11855.1"/>
    <property type="molecule type" value="Genomic_DNA"/>
</dbReference>
<dbReference type="InterPro" id="IPR021445">
    <property type="entry name" value="DUF3095"/>
</dbReference>
<proteinExistence type="predicted"/>
<organism evidence="1 2">
    <name type="scientific">Segnochrobactrum spirostomi</name>
    <dbReference type="NCBI Taxonomy" id="2608987"/>
    <lineage>
        <taxon>Bacteria</taxon>
        <taxon>Pseudomonadati</taxon>
        <taxon>Pseudomonadota</taxon>
        <taxon>Alphaproteobacteria</taxon>
        <taxon>Hyphomicrobiales</taxon>
        <taxon>Segnochrobactraceae</taxon>
        <taxon>Segnochrobactrum</taxon>
    </lineage>
</organism>
<accession>A0A6A7XZF8</accession>